<dbReference type="InterPro" id="IPR029068">
    <property type="entry name" value="Glyas_Bleomycin-R_OHBP_Dase"/>
</dbReference>
<accession>A0ABP8VJN3</accession>
<keyword evidence="2" id="KW-1185">Reference proteome</keyword>
<evidence type="ECO:0008006" key="3">
    <source>
        <dbReference type="Google" id="ProtNLM"/>
    </source>
</evidence>
<dbReference type="EMBL" id="BAABIB010000141">
    <property type="protein sequence ID" value="GAA4665220.1"/>
    <property type="molecule type" value="Genomic_DNA"/>
</dbReference>
<dbReference type="SUPFAM" id="SSF54593">
    <property type="entry name" value="Glyoxalase/Bleomycin resistance protein/Dihydroxybiphenyl dioxygenase"/>
    <property type="match status" value="1"/>
</dbReference>
<dbReference type="Proteomes" id="UP001500192">
    <property type="component" value="Unassembled WGS sequence"/>
</dbReference>
<name>A0ABP8VJN3_9PSEU</name>
<comment type="caution">
    <text evidence="1">The sequence shown here is derived from an EMBL/GenBank/DDBJ whole genome shotgun (WGS) entry which is preliminary data.</text>
</comment>
<dbReference type="Gene3D" id="3.10.180.10">
    <property type="entry name" value="2,3-Dihydroxybiphenyl 1,2-Dioxygenase, domain 1"/>
    <property type="match status" value="1"/>
</dbReference>
<evidence type="ECO:0000313" key="2">
    <source>
        <dbReference type="Proteomes" id="UP001500192"/>
    </source>
</evidence>
<organism evidence="1 2">
    <name type="scientific">Amycolatopsis dongchuanensis</name>
    <dbReference type="NCBI Taxonomy" id="1070866"/>
    <lineage>
        <taxon>Bacteria</taxon>
        <taxon>Bacillati</taxon>
        <taxon>Actinomycetota</taxon>
        <taxon>Actinomycetes</taxon>
        <taxon>Pseudonocardiales</taxon>
        <taxon>Pseudonocardiaceae</taxon>
        <taxon>Amycolatopsis</taxon>
    </lineage>
</organism>
<dbReference type="RefSeq" id="WP_346056202.1">
    <property type="nucleotide sequence ID" value="NZ_BAABIB010000141.1"/>
</dbReference>
<gene>
    <name evidence="1" type="ORF">GCM10023214_68020</name>
</gene>
<proteinExistence type="predicted"/>
<reference evidence="2" key="1">
    <citation type="journal article" date="2019" name="Int. J. Syst. Evol. Microbiol.">
        <title>The Global Catalogue of Microorganisms (GCM) 10K type strain sequencing project: providing services to taxonomists for standard genome sequencing and annotation.</title>
        <authorList>
            <consortium name="The Broad Institute Genomics Platform"/>
            <consortium name="The Broad Institute Genome Sequencing Center for Infectious Disease"/>
            <person name="Wu L."/>
            <person name="Ma J."/>
        </authorList>
    </citation>
    <scope>NUCLEOTIDE SEQUENCE [LARGE SCALE GENOMIC DNA]</scope>
    <source>
        <strain evidence="2">JCM 18054</strain>
    </source>
</reference>
<protein>
    <recommendedName>
        <fullName evidence="3">VOC domain-containing protein</fullName>
    </recommendedName>
</protein>
<sequence>MPIVERVLARVEVDDLDAALDTYRALAGTTEVRRFRFGAVELAWVGPFLLLAGEAEELSRVRRTATLLVADIEAARAAVTAGGGQVLEGPGEGPNGARMIARHGDGAVFEYIQAG</sequence>
<evidence type="ECO:0000313" key="1">
    <source>
        <dbReference type="EMBL" id="GAA4665220.1"/>
    </source>
</evidence>